<evidence type="ECO:0000256" key="6">
    <source>
        <dbReference type="ARBA" id="ARBA00023033"/>
    </source>
</evidence>
<name>D2VPQ6_NAEGR</name>
<dbReference type="PANTHER" id="PTHR24291:SF50">
    <property type="entry name" value="BIFUNCTIONAL ALBAFLAVENONE MONOOXYGENASE_TERPENE SYNTHASE"/>
    <property type="match status" value="1"/>
</dbReference>
<dbReference type="InterPro" id="IPR001128">
    <property type="entry name" value="Cyt_P450"/>
</dbReference>
<dbReference type="Pfam" id="PF00067">
    <property type="entry name" value="p450"/>
    <property type="match status" value="1"/>
</dbReference>
<dbReference type="PROSITE" id="PS00086">
    <property type="entry name" value="CYTOCHROME_P450"/>
    <property type="match status" value="1"/>
</dbReference>
<feature type="binding site" description="axial binding residue" evidence="7">
    <location>
        <position position="446"/>
    </location>
    <ligand>
        <name>heme</name>
        <dbReference type="ChEBI" id="CHEBI:30413"/>
    </ligand>
    <ligandPart>
        <name>Fe</name>
        <dbReference type="ChEBI" id="CHEBI:18248"/>
    </ligandPart>
</feature>
<keyword evidence="4 8" id="KW-0560">Oxidoreductase</keyword>
<dbReference type="AlphaFoldDB" id="D2VPQ6"/>
<keyword evidence="2 7" id="KW-0349">Heme</keyword>
<comment type="similarity">
    <text evidence="1 8">Belongs to the cytochrome P450 family.</text>
</comment>
<dbReference type="PRINTS" id="PR00385">
    <property type="entry name" value="P450"/>
</dbReference>
<dbReference type="GO" id="GO:0004497">
    <property type="term" value="F:monooxygenase activity"/>
    <property type="evidence" value="ECO:0007669"/>
    <property type="project" value="UniProtKB-KW"/>
</dbReference>
<dbReference type="OrthoDB" id="1470350at2759"/>
<protein>
    <submittedName>
        <fullName evidence="9">Predicted protein</fullName>
    </submittedName>
</protein>
<evidence type="ECO:0000256" key="5">
    <source>
        <dbReference type="ARBA" id="ARBA00023004"/>
    </source>
</evidence>
<dbReference type="GeneID" id="8855026"/>
<dbReference type="KEGG" id="ngr:NAEGRDRAFT_70948"/>
<dbReference type="PRINTS" id="PR00463">
    <property type="entry name" value="EP450I"/>
</dbReference>
<dbReference type="FunCoup" id="D2VPQ6">
    <property type="interactions" value="299"/>
</dbReference>
<dbReference type="RefSeq" id="XP_002673988.1">
    <property type="nucleotide sequence ID" value="XM_002673942.1"/>
</dbReference>
<keyword evidence="3 7" id="KW-0479">Metal-binding</keyword>
<gene>
    <name evidence="9" type="ORF">NAEGRDRAFT_70948</name>
</gene>
<dbReference type="GO" id="GO:0005506">
    <property type="term" value="F:iron ion binding"/>
    <property type="evidence" value="ECO:0007669"/>
    <property type="project" value="InterPro"/>
</dbReference>
<dbReference type="Proteomes" id="UP000006671">
    <property type="component" value="Unassembled WGS sequence"/>
</dbReference>
<dbReference type="GO" id="GO:0016705">
    <property type="term" value="F:oxidoreductase activity, acting on paired donors, with incorporation or reduction of molecular oxygen"/>
    <property type="evidence" value="ECO:0007669"/>
    <property type="project" value="InterPro"/>
</dbReference>
<dbReference type="InterPro" id="IPR002401">
    <property type="entry name" value="Cyt_P450_E_grp-I"/>
</dbReference>
<evidence type="ECO:0000313" key="10">
    <source>
        <dbReference type="Proteomes" id="UP000006671"/>
    </source>
</evidence>
<evidence type="ECO:0000313" key="9">
    <source>
        <dbReference type="EMBL" id="EFC41244.1"/>
    </source>
</evidence>
<evidence type="ECO:0000256" key="3">
    <source>
        <dbReference type="ARBA" id="ARBA00022723"/>
    </source>
</evidence>
<keyword evidence="6 8" id="KW-0503">Monooxygenase</keyword>
<dbReference type="GO" id="GO:0020037">
    <property type="term" value="F:heme binding"/>
    <property type="evidence" value="ECO:0007669"/>
    <property type="project" value="InterPro"/>
</dbReference>
<keyword evidence="5 7" id="KW-0408">Iron</keyword>
<organism evidence="10">
    <name type="scientific">Naegleria gruberi</name>
    <name type="common">Amoeba</name>
    <dbReference type="NCBI Taxonomy" id="5762"/>
    <lineage>
        <taxon>Eukaryota</taxon>
        <taxon>Discoba</taxon>
        <taxon>Heterolobosea</taxon>
        <taxon>Tetramitia</taxon>
        <taxon>Eutetramitia</taxon>
        <taxon>Vahlkampfiidae</taxon>
        <taxon>Naegleria</taxon>
    </lineage>
</organism>
<dbReference type="SUPFAM" id="SSF48264">
    <property type="entry name" value="Cytochrome P450"/>
    <property type="match status" value="1"/>
</dbReference>
<dbReference type="OMA" id="VLHQYTE"/>
<dbReference type="InParanoid" id="D2VPQ6"/>
<keyword evidence="10" id="KW-1185">Reference proteome</keyword>
<sequence>MPNVPGTWQAFATLIKIPWVAPYVFWGSFEETDQVMREKGDPETRTTRITMSKSNALVICDKDMLKEVLVVKNHIFHKPPHLYELFNTFGINILSNLDSGDDWKKHHKVASNAFGTKNLEHMTSVAVNSVDLIRTFKWEKQIESALKKGEKGILLDANADFSDITLDVLGKAGFGLDFSIFDDSNPEGMIFRRSLENMFTNGILLNHLFKDLVPFLHFALPLAYKCFGVDKAVENVSTKLDEIINNRKKELELNNDEVSDAQSNNEEKRDLLSLMVEANMTIEGKDRLTDLELKSDIYVFSLAGHETTSTSLQWTLYELSKNESIQNKLRQEIDNYYGKGPNARKPYYDDFANLPYVTAVMLESLRLHPPVTGVFRTAKKDTTIGKYHVPKDTFLNLNIYSANRYEKNYEKPLEFNPERFPMDSESQTKKLHDFTLTSFSMGSRKCIGYRFALFEKFSILCRMMQFYTFELLNDENDVKDRVQPLPGVTVRPKNMRLLMKPRTDL</sequence>
<dbReference type="InterPro" id="IPR050196">
    <property type="entry name" value="Cytochrome_P450_Monoox"/>
</dbReference>
<dbReference type="EMBL" id="GG738887">
    <property type="protein sequence ID" value="EFC41244.1"/>
    <property type="molecule type" value="Genomic_DNA"/>
</dbReference>
<evidence type="ECO:0000256" key="4">
    <source>
        <dbReference type="ARBA" id="ARBA00023002"/>
    </source>
</evidence>
<dbReference type="InterPro" id="IPR017972">
    <property type="entry name" value="Cyt_P450_CS"/>
</dbReference>
<dbReference type="VEuPathDB" id="AmoebaDB:NAEGRDRAFT_70948"/>
<reference evidence="9 10" key="1">
    <citation type="journal article" date="2010" name="Cell">
        <title>The genome of Naegleria gruberi illuminates early eukaryotic versatility.</title>
        <authorList>
            <person name="Fritz-Laylin L.K."/>
            <person name="Prochnik S.E."/>
            <person name="Ginger M.L."/>
            <person name="Dacks J.B."/>
            <person name="Carpenter M.L."/>
            <person name="Field M.C."/>
            <person name="Kuo A."/>
            <person name="Paredez A."/>
            <person name="Chapman J."/>
            <person name="Pham J."/>
            <person name="Shu S."/>
            <person name="Neupane R."/>
            <person name="Cipriano M."/>
            <person name="Mancuso J."/>
            <person name="Tu H."/>
            <person name="Salamov A."/>
            <person name="Lindquist E."/>
            <person name="Shapiro H."/>
            <person name="Lucas S."/>
            <person name="Grigoriev I.V."/>
            <person name="Cande W.Z."/>
            <person name="Fulton C."/>
            <person name="Rokhsar D.S."/>
            <person name="Dawson S.C."/>
        </authorList>
    </citation>
    <scope>NUCLEOTIDE SEQUENCE [LARGE SCALE GENOMIC DNA]</scope>
    <source>
        <strain evidence="9 10">NEG-M</strain>
    </source>
</reference>
<evidence type="ECO:0000256" key="7">
    <source>
        <dbReference type="PIRSR" id="PIRSR602401-1"/>
    </source>
</evidence>
<accession>D2VPQ6</accession>
<evidence type="ECO:0000256" key="8">
    <source>
        <dbReference type="RuleBase" id="RU000461"/>
    </source>
</evidence>
<dbReference type="eggNOG" id="KOG0157">
    <property type="taxonomic scope" value="Eukaryota"/>
</dbReference>
<dbReference type="PANTHER" id="PTHR24291">
    <property type="entry name" value="CYTOCHROME P450 FAMILY 4"/>
    <property type="match status" value="1"/>
</dbReference>
<proteinExistence type="inferred from homology"/>
<comment type="cofactor">
    <cofactor evidence="7">
        <name>heme</name>
        <dbReference type="ChEBI" id="CHEBI:30413"/>
    </cofactor>
</comment>
<evidence type="ECO:0000256" key="1">
    <source>
        <dbReference type="ARBA" id="ARBA00010617"/>
    </source>
</evidence>
<evidence type="ECO:0000256" key="2">
    <source>
        <dbReference type="ARBA" id="ARBA00022617"/>
    </source>
</evidence>
<dbReference type="InterPro" id="IPR036396">
    <property type="entry name" value="Cyt_P450_sf"/>
</dbReference>
<dbReference type="Gene3D" id="1.10.630.10">
    <property type="entry name" value="Cytochrome P450"/>
    <property type="match status" value="1"/>
</dbReference>
<dbReference type="STRING" id="5762.D2VPQ6"/>